<sequence>MSSRTSLQNPPGSTSTLVALADPPVRQVDGAAMDYFLIEAVNALRSSSAVAAARAKKIEHDMAEAGLVPPPPPAKNPTSAQGQRDSMGSVSSKSAAVVDEEEEGVRTRLEAIGMHVGGNFAERLCRDRPLFGDSLDAIKFVCKDLWSSCWDKQVDNLRTNHRGVYVLQDNAFKPISRLSSWEGRNEALRRAKLYVALPAGIIRGALSRIGLHGTVVPEVAVLPQCQSCLSRIIFVRLVDFPTDWLPSGCAGTFQIKLPKNT</sequence>
<proteinExistence type="predicted"/>
<evidence type="ECO:0000313" key="2">
    <source>
        <dbReference type="Proteomes" id="UP000790709"/>
    </source>
</evidence>
<accession>A0ACB8B123</accession>
<dbReference type="Proteomes" id="UP000790709">
    <property type="component" value="Unassembled WGS sequence"/>
</dbReference>
<dbReference type="EMBL" id="MU266682">
    <property type="protein sequence ID" value="KAH7919214.1"/>
    <property type="molecule type" value="Genomic_DNA"/>
</dbReference>
<name>A0ACB8B123_9AGAM</name>
<keyword evidence="2" id="KW-1185">Reference proteome</keyword>
<gene>
    <name evidence="1" type="ORF">BV22DRAFT_1023372</name>
</gene>
<comment type="caution">
    <text evidence="1">The sequence shown here is derived from an EMBL/GenBank/DDBJ whole genome shotgun (WGS) entry which is preliminary data.</text>
</comment>
<reference evidence="1" key="1">
    <citation type="journal article" date="2021" name="New Phytol.">
        <title>Evolutionary innovations through gain and loss of genes in the ectomycorrhizal Boletales.</title>
        <authorList>
            <person name="Wu G."/>
            <person name="Miyauchi S."/>
            <person name="Morin E."/>
            <person name="Kuo A."/>
            <person name="Drula E."/>
            <person name="Varga T."/>
            <person name="Kohler A."/>
            <person name="Feng B."/>
            <person name="Cao Y."/>
            <person name="Lipzen A."/>
            <person name="Daum C."/>
            <person name="Hundley H."/>
            <person name="Pangilinan J."/>
            <person name="Johnson J."/>
            <person name="Barry K."/>
            <person name="LaButti K."/>
            <person name="Ng V."/>
            <person name="Ahrendt S."/>
            <person name="Min B."/>
            <person name="Choi I.G."/>
            <person name="Park H."/>
            <person name="Plett J.M."/>
            <person name="Magnuson J."/>
            <person name="Spatafora J.W."/>
            <person name="Nagy L.G."/>
            <person name="Henrissat B."/>
            <person name="Grigoriev I.V."/>
            <person name="Yang Z.L."/>
            <person name="Xu J."/>
            <person name="Martin F.M."/>
        </authorList>
    </citation>
    <scope>NUCLEOTIDE SEQUENCE</scope>
    <source>
        <strain evidence="1">KUC20120723A-06</strain>
    </source>
</reference>
<organism evidence="1 2">
    <name type="scientific">Leucogyrophana mollusca</name>
    <dbReference type="NCBI Taxonomy" id="85980"/>
    <lineage>
        <taxon>Eukaryota</taxon>
        <taxon>Fungi</taxon>
        <taxon>Dikarya</taxon>
        <taxon>Basidiomycota</taxon>
        <taxon>Agaricomycotina</taxon>
        <taxon>Agaricomycetes</taxon>
        <taxon>Agaricomycetidae</taxon>
        <taxon>Boletales</taxon>
        <taxon>Boletales incertae sedis</taxon>
        <taxon>Leucogyrophana</taxon>
    </lineage>
</organism>
<evidence type="ECO:0000313" key="1">
    <source>
        <dbReference type="EMBL" id="KAH7919214.1"/>
    </source>
</evidence>
<protein>
    <submittedName>
        <fullName evidence="1">Transport protein particle component</fullName>
    </submittedName>
</protein>